<evidence type="ECO:0000256" key="11">
    <source>
        <dbReference type="ARBA" id="ARBA00042386"/>
    </source>
</evidence>
<protein>
    <recommendedName>
        <fullName evidence="9">Protein PAT1 homolog 1</fullName>
    </recommendedName>
    <alternativeName>
        <fullName evidence="11">PAT1-like protein 1</fullName>
    </alternativeName>
    <alternativeName>
        <fullName evidence="10">Protein PAT1 homolog b</fullName>
    </alternativeName>
</protein>
<evidence type="ECO:0000256" key="1">
    <source>
        <dbReference type="ARBA" id="ARBA00004201"/>
    </source>
</evidence>
<evidence type="ECO:0000256" key="10">
    <source>
        <dbReference type="ARBA" id="ARBA00041591"/>
    </source>
</evidence>
<dbReference type="PANTHER" id="PTHR21551:SF2">
    <property type="entry name" value="PROTEIN PAT1 HOMOLOG 1"/>
    <property type="match status" value="1"/>
</dbReference>
<accession>A0A9N7YVM4</accession>
<feature type="region of interest" description="Disordered" evidence="12">
    <location>
        <begin position="456"/>
        <end position="478"/>
    </location>
</feature>
<feature type="region of interest" description="Disordered" evidence="12">
    <location>
        <begin position="274"/>
        <end position="306"/>
    </location>
</feature>
<sequence length="958" mass="106732">MFRFQSLDEDCTLEEEDVGLAAEEDEIDQFNDDTFGAGAIDDDWQEEHKRLANLDDRDGQGAEGGGGGGMERESDLGGTDDSTSSHLSTYAGHHPLPSSLPSLNFSSSSSGLPPPDVEDRGGEGDLAESLARLILEADPAIAGVGATERPCPSLSSTASTRTTFHRLDQPRVLPQHSIPNPTHSHQPPQHPQHQLTTGPSISGISLGPPSTSMLSYQQQQHMLRRGSAPIAQMNSHSIWENNMGFGPVSVTPGLVTHMEDSPLMSIIKEVGLPKLPSRGRNDEGLDLSERVPPPRSSSPVIGSPPVRAVPIGTPPKQPMSHSLNHQAHHPTAVHVRAPVQHRYPPPFPERLSPNTLLNLANSPLCRSPFPPGVVPVLSQIQRAKLLNSQVAGFVHGGPPPPLLPGGGVFRPFFGGPPPPHGHRMGPLPPHGLPNHTPPIRHNTTHLHPQHRRMLTQRMQSRGGDHGRTGGDRHSRDPYSNLMTQKEKEWVTKIQMMQLQSTDPYLDDYYYQNYYEKMEKRQERERDSSKKEYTTKLITPQVAKVEHTYRPVQFAGSLGKLTVSSVNNPRKMIDAVVTTRTDDEEKREKQVWNKRRQILYTVEKMYSLLLEVQDFEKRFVQAPEEDREALLEQHKTNTVQLCNSLREKEWDDRVSDERCVMIMSVRKGKRLISRLLPFLPSPQATAIVMAIARNLPALAKKDKQDQVLCWLVEPLSAVIQSLSSSTITDLLQELQGSEGQLATVLHNKFGVTLLYLILSEGEKMQSSDPNCQLMDDNRWTELVFAVTRELLSVPSSSLSPPLITPANLLSLFSRYVDRQRLELLQNKLQISSLSRNNVKINEADKEKRNEAPRTCDNTCLTSIEDLLERHRASIATDLKNSFAALESRLEKMQTTVLNHGQRIISLETSAESDDQRICTLEAKLVALADSNNKLLAKTRVLEGRSRRNNIRIIDLPESI</sequence>
<evidence type="ECO:0000256" key="12">
    <source>
        <dbReference type="SAM" id="MobiDB-lite"/>
    </source>
</evidence>
<evidence type="ECO:0000256" key="2">
    <source>
        <dbReference type="ARBA" id="ARBA00004322"/>
    </source>
</evidence>
<dbReference type="InterPro" id="IPR019167">
    <property type="entry name" value="PAT1_dom"/>
</dbReference>
<feature type="region of interest" description="Disordered" evidence="12">
    <location>
        <begin position="169"/>
        <end position="218"/>
    </location>
</feature>
<evidence type="ECO:0000259" key="13">
    <source>
        <dbReference type="Pfam" id="PF09770"/>
    </source>
</evidence>
<feature type="region of interest" description="Disordered" evidence="12">
    <location>
        <begin position="18"/>
        <end position="123"/>
    </location>
</feature>
<evidence type="ECO:0000256" key="8">
    <source>
        <dbReference type="ARBA" id="ARBA00023242"/>
    </source>
</evidence>
<keyword evidence="7" id="KW-0694">RNA-binding</keyword>
<keyword evidence="8" id="KW-0539">Nucleus</keyword>
<feature type="compositionally biased region" description="Low complexity" evidence="12">
    <location>
        <begin position="95"/>
        <end position="111"/>
    </location>
</feature>
<evidence type="ECO:0000256" key="6">
    <source>
        <dbReference type="ARBA" id="ARBA00022553"/>
    </source>
</evidence>
<dbReference type="AlphaFoldDB" id="A0A9N7YVM4"/>
<dbReference type="Pfam" id="PF09770">
    <property type="entry name" value="PAT1"/>
    <property type="match status" value="1"/>
</dbReference>
<dbReference type="GO" id="GO:0016607">
    <property type="term" value="C:nuclear speck"/>
    <property type="evidence" value="ECO:0007669"/>
    <property type="project" value="UniProtKB-SubCell"/>
</dbReference>
<feature type="compositionally biased region" description="Acidic residues" evidence="12">
    <location>
        <begin position="18"/>
        <end position="31"/>
    </location>
</feature>
<dbReference type="EMBL" id="CADEAL010002668">
    <property type="protein sequence ID" value="CAB1441568.1"/>
    <property type="molecule type" value="Genomic_DNA"/>
</dbReference>
<evidence type="ECO:0000256" key="7">
    <source>
        <dbReference type="ARBA" id="ARBA00022884"/>
    </source>
</evidence>
<gene>
    <name evidence="14" type="ORF">PLEPLA_LOCUS29331</name>
</gene>
<proteinExistence type="inferred from homology"/>
<organism evidence="14 15">
    <name type="scientific">Pleuronectes platessa</name>
    <name type="common">European plaice</name>
    <dbReference type="NCBI Taxonomy" id="8262"/>
    <lineage>
        <taxon>Eukaryota</taxon>
        <taxon>Metazoa</taxon>
        <taxon>Chordata</taxon>
        <taxon>Craniata</taxon>
        <taxon>Vertebrata</taxon>
        <taxon>Euteleostomi</taxon>
        <taxon>Actinopterygii</taxon>
        <taxon>Neopterygii</taxon>
        <taxon>Teleostei</taxon>
        <taxon>Neoteleostei</taxon>
        <taxon>Acanthomorphata</taxon>
        <taxon>Carangaria</taxon>
        <taxon>Pleuronectiformes</taxon>
        <taxon>Pleuronectoidei</taxon>
        <taxon>Pleuronectidae</taxon>
        <taxon>Pleuronectes</taxon>
    </lineage>
</organism>
<dbReference type="GO" id="GO:0033962">
    <property type="term" value="P:P-body assembly"/>
    <property type="evidence" value="ECO:0007669"/>
    <property type="project" value="TreeGrafter"/>
</dbReference>
<comment type="similarity">
    <text evidence="4">Belongs to the PAT1 family.</text>
</comment>
<evidence type="ECO:0000256" key="5">
    <source>
        <dbReference type="ARBA" id="ARBA00022490"/>
    </source>
</evidence>
<dbReference type="Proteomes" id="UP001153269">
    <property type="component" value="Unassembled WGS sequence"/>
</dbReference>
<dbReference type="GO" id="GO:0000932">
    <property type="term" value="C:P-body"/>
    <property type="evidence" value="ECO:0007669"/>
    <property type="project" value="UniProtKB-SubCell"/>
</dbReference>
<comment type="subcellular location">
    <subcellularLocation>
        <location evidence="1">Cytoplasm</location>
        <location evidence="1">P-body</location>
    </subcellularLocation>
    <subcellularLocation>
        <location evidence="3">Nucleus speckle</location>
    </subcellularLocation>
    <subcellularLocation>
        <location evidence="2">Nucleus</location>
        <location evidence="2">PML body</location>
    </subcellularLocation>
</comment>
<feature type="compositionally biased region" description="Low complexity" evidence="12">
    <location>
        <begin position="297"/>
        <end position="306"/>
    </location>
</feature>
<feature type="compositionally biased region" description="Basic and acidic residues" evidence="12">
    <location>
        <begin position="462"/>
        <end position="476"/>
    </location>
</feature>
<dbReference type="GO" id="GO:0000290">
    <property type="term" value="P:deadenylation-dependent decapping of nuclear-transcribed mRNA"/>
    <property type="evidence" value="ECO:0007669"/>
    <property type="project" value="InterPro"/>
</dbReference>
<evidence type="ECO:0000313" key="14">
    <source>
        <dbReference type="EMBL" id="CAB1441568.1"/>
    </source>
</evidence>
<evidence type="ECO:0000256" key="4">
    <source>
        <dbReference type="ARBA" id="ARBA00009138"/>
    </source>
</evidence>
<keyword evidence="15" id="KW-1185">Reference proteome</keyword>
<dbReference type="GO" id="GO:0016605">
    <property type="term" value="C:PML body"/>
    <property type="evidence" value="ECO:0007669"/>
    <property type="project" value="UniProtKB-SubCell"/>
</dbReference>
<dbReference type="GO" id="GO:0003723">
    <property type="term" value="F:RNA binding"/>
    <property type="evidence" value="ECO:0007669"/>
    <property type="project" value="UniProtKB-KW"/>
</dbReference>
<feature type="domain" description="mRNA decay factor PAT1" evidence="13">
    <location>
        <begin position="553"/>
        <end position="697"/>
    </location>
</feature>
<dbReference type="InterPro" id="IPR039900">
    <property type="entry name" value="Pat1-like"/>
</dbReference>
<comment type="caution">
    <text evidence="14">The sequence shown here is derived from an EMBL/GenBank/DDBJ whole genome shotgun (WGS) entry which is preliminary data.</text>
</comment>
<evidence type="ECO:0000256" key="9">
    <source>
        <dbReference type="ARBA" id="ARBA00041130"/>
    </source>
</evidence>
<name>A0A9N7YVM4_PLEPL</name>
<feature type="compositionally biased region" description="Low complexity" evidence="12">
    <location>
        <begin position="181"/>
        <end position="212"/>
    </location>
</feature>
<dbReference type="PANTHER" id="PTHR21551">
    <property type="entry name" value="TOPOISOMERASE II-ASSOCIATED PROTEIN PAT1"/>
    <property type="match status" value="1"/>
</dbReference>
<keyword evidence="6" id="KW-0597">Phosphoprotein</keyword>
<feature type="compositionally biased region" description="Low complexity" evidence="12">
    <location>
        <begin position="76"/>
        <end position="85"/>
    </location>
</feature>
<feature type="compositionally biased region" description="Basic and acidic residues" evidence="12">
    <location>
        <begin position="46"/>
        <end position="60"/>
    </location>
</feature>
<evidence type="ECO:0000313" key="15">
    <source>
        <dbReference type="Proteomes" id="UP001153269"/>
    </source>
</evidence>
<reference evidence="14" key="1">
    <citation type="submission" date="2020-03" db="EMBL/GenBank/DDBJ databases">
        <authorList>
            <person name="Weist P."/>
        </authorList>
    </citation>
    <scope>NUCLEOTIDE SEQUENCE</scope>
</reference>
<evidence type="ECO:0000256" key="3">
    <source>
        <dbReference type="ARBA" id="ARBA00004324"/>
    </source>
</evidence>
<feature type="compositionally biased region" description="Basic and acidic residues" evidence="12">
    <location>
        <begin position="279"/>
        <end position="289"/>
    </location>
</feature>
<keyword evidence="5" id="KW-0963">Cytoplasm</keyword>